<sequence>MSEAKKRKQGELNDKVPDAQKKAQEDNGGQRQTAEATNAEVDEFFAILERIHVAVKYFEEAHEDRRNLAEVRSLESGLEVEGSGMKVSDIKKEEGVEENVGFDLNADPEPEEDPA</sequence>
<protein>
    <submittedName>
        <fullName evidence="2">Uncharacterized protein</fullName>
    </submittedName>
</protein>
<evidence type="ECO:0000256" key="1">
    <source>
        <dbReference type="SAM" id="MobiDB-lite"/>
    </source>
</evidence>
<dbReference type="AlphaFoldDB" id="A9PJE0"/>
<dbReference type="GO" id="GO:0010112">
    <property type="term" value="P:regulation of systemic acquired resistance"/>
    <property type="evidence" value="ECO:0007669"/>
    <property type="project" value="InterPro"/>
</dbReference>
<feature type="compositionally biased region" description="Polar residues" evidence="1">
    <location>
        <begin position="27"/>
        <end position="36"/>
    </location>
</feature>
<dbReference type="EMBL" id="EF148525">
    <property type="protein sequence ID" value="ABK96493.1"/>
    <property type="molecule type" value="mRNA"/>
</dbReference>
<feature type="region of interest" description="Disordered" evidence="1">
    <location>
        <begin position="75"/>
        <end position="115"/>
    </location>
</feature>
<dbReference type="InterPro" id="IPR034577">
    <property type="entry name" value="NIMIN-2"/>
</dbReference>
<proteinExistence type="evidence at transcript level"/>
<feature type="region of interest" description="Disordered" evidence="1">
    <location>
        <begin position="1"/>
        <end position="38"/>
    </location>
</feature>
<reference evidence="2" key="1">
    <citation type="journal article" date="2008" name="BMC Genomics">
        <title>Analysis of 4,664 high-quality sequence-finished poplar full-length cDNA clones and their utility for the discovery of genes responding to insect feeding.</title>
        <authorList>
            <person name="Ralph S.G."/>
            <person name="Chun H.J."/>
            <person name="Cooper D."/>
            <person name="Kirkpatrick R."/>
            <person name="Kolosova N."/>
            <person name="Gunter L."/>
            <person name="Tuskan G.A."/>
            <person name="Douglas C.J."/>
            <person name="Holt R.A."/>
            <person name="Jones S.J."/>
            <person name="Marra M.A."/>
            <person name="Bohlmann J."/>
        </authorList>
    </citation>
    <scope>NUCLEOTIDE SEQUENCE</scope>
    <source>
        <tissue evidence="2">Sapling trees one metre in height and grown under greenhouse conditions were exposed to continuous feeding by Malacosoma disstria Hubner</tissue>
    </source>
</reference>
<organism evidence="2">
    <name type="scientific">Populus trichocarpa x Populus deltoides</name>
    <dbReference type="NCBI Taxonomy" id="3695"/>
    <lineage>
        <taxon>Eukaryota</taxon>
        <taxon>Viridiplantae</taxon>
        <taxon>Streptophyta</taxon>
        <taxon>Embryophyta</taxon>
        <taxon>Tracheophyta</taxon>
        <taxon>Spermatophyta</taxon>
        <taxon>Magnoliopsida</taxon>
        <taxon>eudicotyledons</taxon>
        <taxon>Gunneridae</taxon>
        <taxon>Pentapetalae</taxon>
        <taxon>rosids</taxon>
        <taxon>fabids</taxon>
        <taxon>Malpighiales</taxon>
        <taxon>Salicaceae</taxon>
        <taxon>Saliceae</taxon>
        <taxon>Populus</taxon>
    </lineage>
</organism>
<evidence type="ECO:0000313" key="2">
    <source>
        <dbReference type="EMBL" id="ABK96493.1"/>
    </source>
</evidence>
<dbReference type="PANTHER" id="PTHR35735">
    <property type="entry name" value="PROTEIN NIM1-INTERACTING 2"/>
    <property type="match status" value="1"/>
</dbReference>
<accession>A9PJE0</accession>
<dbReference type="PANTHER" id="PTHR35735:SF4">
    <property type="entry name" value="PROTEIN NIM1-INTERACTING 2"/>
    <property type="match status" value="1"/>
</dbReference>
<feature type="compositionally biased region" description="Acidic residues" evidence="1">
    <location>
        <begin position="106"/>
        <end position="115"/>
    </location>
</feature>
<feature type="compositionally biased region" description="Basic and acidic residues" evidence="1">
    <location>
        <begin position="9"/>
        <end position="25"/>
    </location>
</feature>
<name>A9PJE0_9ROSI</name>